<dbReference type="AlphaFoldDB" id="A0AA38G1N3"/>
<proteinExistence type="predicted"/>
<dbReference type="PANTHER" id="PTHR32096:SF137">
    <property type="entry name" value="WRKY TRANSCRIPTION FACTOR 65 ISOFORM X1-RELATED"/>
    <property type="match status" value="1"/>
</dbReference>
<reference evidence="7 8" key="1">
    <citation type="journal article" date="2021" name="Nat. Plants">
        <title>The Taxus genome provides insights into paclitaxel biosynthesis.</title>
        <authorList>
            <person name="Xiong X."/>
            <person name="Gou J."/>
            <person name="Liao Q."/>
            <person name="Li Y."/>
            <person name="Zhou Q."/>
            <person name="Bi G."/>
            <person name="Li C."/>
            <person name="Du R."/>
            <person name="Wang X."/>
            <person name="Sun T."/>
            <person name="Guo L."/>
            <person name="Liang H."/>
            <person name="Lu P."/>
            <person name="Wu Y."/>
            <person name="Zhang Z."/>
            <person name="Ro D.K."/>
            <person name="Shang Y."/>
            <person name="Huang S."/>
            <person name="Yan J."/>
        </authorList>
    </citation>
    <scope>NUCLEOTIDE SEQUENCE [LARGE SCALE GENOMIC DNA]</scope>
    <source>
        <strain evidence="7">Ta-2019</strain>
    </source>
</reference>
<evidence type="ECO:0000256" key="4">
    <source>
        <dbReference type="ARBA" id="ARBA00023163"/>
    </source>
</evidence>
<dbReference type="GO" id="GO:0000976">
    <property type="term" value="F:transcription cis-regulatory region binding"/>
    <property type="evidence" value="ECO:0007669"/>
    <property type="project" value="TreeGrafter"/>
</dbReference>
<dbReference type="Pfam" id="PF03106">
    <property type="entry name" value="WRKY"/>
    <property type="match status" value="1"/>
</dbReference>
<evidence type="ECO:0000313" key="7">
    <source>
        <dbReference type="EMBL" id="KAH9314732.1"/>
    </source>
</evidence>
<keyword evidence="3" id="KW-0238">DNA-binding</keyword>
<name>A0AA38G1N3_TAXCH</name>
<dbReference type="GO" id="GO:0003700">
    <property type="term" value="F:DNA-binding transcription factor activity"/>
    <property type="evidence" value="ECO:0007669"/>
    <property type="project" value="InterPro"/>
</dbReference>
<sequence length="180" mass="20628">MKTRVVRFMDANLKGNNHGQPSDSWAWRKYGQKPIKGSPYPRSYYRCSSCKGCPAKKQVERSQTEPSILIVTYTSDHNHPWQPRAVTNKKPVREEASPEHDQKNAFIISPDYDPLLSSTAAINEVVEEEVIVEFSSMKWGPNIEEEDRFFADLGELPEYSTIFSQDEAQLITQSSLWLSE</sequence>
<keyword evidence="2" id="KW-0805">Transcription regulation</keyword>
<dbReference type="InterPro" id="IPR003657">
    <property type="entry name" value="WRKY_dom"/>
</dbReference>
<comment type="subcellular location">
    <subcellularLocation>
        <location evidence="1">Nucleus</location>
    </subcellularLocation>
</comment>
<dbReference type="FunFam" id="2.20.25.80:FF:000004">
    <property type="entry name" value="WRKY transcription factor 65"/>
    <property type="match status" value="1"/>
</dbReference>
<keyword evidence="4" id="KW-0804">Transcription</keyword>
<dbReference type="SUPFAM" id="SSF118290">
    <property type="entry name" value="WRKY DNA-binding domain"/>
    <property type="match status" value="1"/>
</dbReference>
<accession>A0AA38G1N3</accession>
<comment type="caution">
    <text evidence="7">The sequence shown here is derived from an EMBL/GenBank/DDBJ whole genome shotgun (WGS) entry which is preliminary data.</text>
</comment>
<feature type="domain" description="WRKY" evidence="6">
    <location>
        <begin position="22"/>
        <end position="82"/>
    </location>
</feature>
<dbReference type="PROSITE" id="PS50811">
    <property type="entry name" value="WRKY"/>
    <property type="match status" value="1"/>
</dbReference>
<dbReference type="InterPro" id="IPR036576">
    <property type="entry name" value="WRKY_dom_sf"/>
</dbReference>
<evidence type="ECO:0000259" key="6">
    <source>
        <dbReference type="PROSITE" id="PS50811"/>
    </source>
</evidence>
<keyword evidence="8" id="KW-1185">Reference proteome</keyword>
<evidence type="ECO:0000256" key="3">
    <source>
        <dbReference type="ARBA" id="ARBA00023125"/>
    </source>
</evidence>
<evidence type="ECO:0000313" key="8">
    <source>
        <dbReference type="Proteomes" id="UP000824469"/>
    </source>
</evidence>
<keyword evidence="5" id="KW-0539">Nucleus</keyword>
<evidence type="ECO:0000256" key="2">
    <source>
        <dbReference type="ARBA" id="ARBA00023015"/>
    </source>
</evidence>
<dbReference type="EMBL" id="JAHRHJ020000005">
    <property type="protein sequence ID" value="KAH9314732.1"/>
    <property type="molecule type" value="Genomic_DNA"/>
</dbReference>
<organism evidence="7 8">
    <name type="scientific">Taxus chinensis</name>
    <name type="common">Chinese yew</name>
    <name type="synonym">Taxus wallichiana var. chinensis</name>
    <dbReference type="NCBI Taxonomy" id="29808"/>
    <lineage>
        <taxon>Eukaryota</taxon>
        <taxon>Viridiplantae</taxon>
        <taxon>Streptophyta</taxon>
        <taxon>Embryophyta</taxon>
        <taxon>Tracheophyta</taxon>
        <taxon>Spermatophyta</taxon>
        <taxon>Pinopsida</taxon>
        <taxon>Pinidae</taxon>
        <taxon>Conifers II</taxon>
        <taxon>Cupressales</taxon>
        <taxon>Taxaceae</taxon>
        <taxon>Taxus</taxon>
    </lineage>
</organism>
<dbReference type="InterPro" id="IPR044810">
    <property type="entry name" value="WRKY_plant"/>
</dbReference>
<evidence type="ECO:0000256" key="5">
    <source>
        <dbReference type="ARBA" id="ARBA00023242"/>
    </source>
</evidence>
<evidence type="ECO:0000256" key="1">
    <source>
        <dbReference type="ARBA" id="ARBA00004123"/>
    </source>
</evidence>
<dbReference type="PANTHER" id="PTHR32096">
    <property type="entry name" value="WRKY TRANSCRIPTION FACTOR 30-RELATED-RELATED"/>
    <property type="match status" value="1"/>
</dbReference>
<gene>
    <name evidence="7" type="ORF">KI387_023359</name>
</gene>
<dbReference type="Gene3D" id="2.20.25.80">
    <property type="entry name" value="WRKY domain"/>
    <property type="match status" value="1"/>
</dbReference>
<protein>
    <recommendedName>
        <fullName evidence="6">WRKY domain-containing protein</fullName>
    </recommendedName>
</protein>
<dbReference type="SMART" id="SM00774">
    <property type="entry name" value="WRKY"/>
    <property type="match status" value="1"/>
</dbReference>
<dbReference type="Proteomes" id="UP000824469">
    <property type="component" value="Unassembled WGS sequence"/>
</dbReference>
<dbReference type="GO" id="GO:0005634">
    <property type="term" value="C:nucleus"/>
    <property type="evidence" value="ECO:0007669"/>
    <property type="project" value="UniProtKB-SubCell"/>
</dbReference>